<name>A0A1H6B914_9ACTN</name>
<feature type="transmembrane region" description="Helical" evidence="1">
    <location>
        <begin position="48"/>
        <end position="69"/>
    </location>
</feature>
<evidence type="ECO:0000313" key="3">
    <source>
        <dbReference type="Proteomes" id="UP000236732"/>
    </source>
</evidence>
<dbReference type="AlphaFoldDB" id="A0A1H6B914"/>
<reference evidence="2 3" key="1">
    <citation type="submission" date="2016-10" db="EMBL/GenBank/DDBJ databases">
        <authorList>
            <person name="de Groot N.N."/>
        </authorList>
    </citation>
    <scope>NUCLEOTIDE SEQUENCE [LARGE SCALE GENOMIC DNA]</scope>
    <source>
        <strain evidence="2 3">CGMCC 4.7037</strain>
    </source>
</reference>
<accession>A0A1H6B914</accession>
<organism evidence="2 3">
    <name type="scientific">Nonomuraea solani</name>
    <dbReference type="NCBI Taxonomy" id="1144553"/>
    <lineage>
        <taxon>Bacteria</taxon>
        <taxon>Bacillati</taxon>
        <taxon>Actinomycetota</taxon>
        <taxon>Actinomycetes</taxon>
        <taxon>Streptosporangiales</taxon>
        <taxon>Streptosporangiaceae</taxon>
        <taxon>Nonomuraea</taxon>
    </lineage>
</organism>
<keyword evidence="1" id="KW-0472">Membrane</keyword>
<proteinExistence type="predicted"/>
<evidence type="ECO:0000313" key="2">
    <source>
        <dbReference type="EMBL" id="SEG57044.1"/>
    </source>
</evidence>
<dbReference type="Proteomes" id="UP000236732">
    <property type="component" value="Unassembled WGS sequence"/>
</dbReference>
<feature type="transmembrane region" description="Helical" evidence="1">
    <location>
        <begin position="20"/>
        <end position="41"/>
    </location>
</feature>
<dbReference type="EMBL" id="FNVT01000003">
    <property type="protein sequence ID" value="SEG57044.1"/>
    <property type="molecule type" value="Genomic_DNA"/>
</dbReference>
<sequence>MPTVALHLMVAMPTTTDSRHLSLFILAALITLTLAAIRGLVRRARVVMVVSGTSVLLVVLAVLAIAYVITLGVG</sequence>
<keyword evidence="1" id="KW-0812">Transmembrane</keyword>
<keyword evidence="1" id="KW-1133">Transmembrane helix</keyword>
<protein>
    <submittedName>
        <fullName evidence="2">Uncharacterized protein</fullName>
    </submittedName>
</protein>
<keyword evidence="3" id="KW-1185">Reference proteome</keyword>
<evidence type="ECO:0000256" key="1">
    <source>
        <dbReference type="SAM" id="Phobius"/>
    </source>
</evidence>
<gene>
    <name evidence="2" type="ORF">SAMN05444920_103224</name>
</gene>